<evidence type="ECO:0000259" key="12">
    <source>
        <dbReference type="Pfam" id="PF00962"/>
    </source>
</evidence>
<evidence type="ECO:0000256" key="2">
    <source>
        <dbReference type="ARBA" id="ARBA00004613"/>
    </source>
</evidence>
<keyword evidence="7" id="KW-0479">Metal-binding</keyword>
<comment type="pathway">
    <text evidence="3">Purine metabolism; purine nucleoside salvage.</text>
</comment>
<dbReference type="PANTHER" id="PTHR11409:SF39">
    <property type="entry name" value="ADENOSINE DEAMINASE 2"/>
    <property type="match status" value="1"/>
</dbReference>
<dbReference type="GO" id="GO:0005576">
    <property type="term" value="C:extracellular region"/>
    <property type="evidence" value="ECO:0007669"/>
    <property type="project" value="UniProtKB-SubCell"/>
</dbReference>
<evidence type="ECO:0000313" key="14">
    <source>
        <dbReference type="Proteomes" id="UP000186817"/>
    </source>
</evidence>
<evidence type="ECO:0000256" key="10">
    <source>
        <dbReference type="ARBA" id="ARBA00022801"/>
    </source>
</evidence>
<gene>
    <name evidence="13" type="primary">CECR1</name>
    <name evidence="13" type="ORF">AK812_SmicGene33843</name>
</gene>
<dbReference type="Pfam" id="PF00962">
    <property type="entry name" value="A_deaminase"/>
    <property type="match status" value="1"/>
</dbReference>
<protein>
    <recommendedName>
        <fullName evidence="5">adenosine deaminase</fullName>
        <ecNumber evidence="5">3.5.4.4</ecNumber>
    </recommendedName>
</protein>
<evidence type="ECO:0000256" key="6">
    <source>
        <dbReference type="ARBA" id="ARBA00022525"/>
    </source>
</evidence>
<dbReference type="InterPro" id="IPR001365">
    <property type="entry name" value="A_deaminase_dom"/>
</dbReference>
<keyword evidence="14" id="KW-1185">Reference proteome</keyword>
<organism evidence="13 14">
    <name type="scientific">Symbiodinium microadriaticum</name>
    <name type="common">Dinoflagellate</name>
    <name type="synonym">Zooxanthella microadriatica</name>
    <dbReference type="NCBI Taxonomy" id="2951"/>
    <lineage>
        <taxon>Eukaryota</taxon>
        <taxon>Sar</taxon>
        <taxon>Alveolata</taxon>
        <taxon>Dinophyceae</taxon>
        <taxon>Suessiales</taxon>
        <taxon>Symbiodiniaceae</taxon>
        <taxon>Symbiodinium</taxon>
    </lineage>
</organism>
<comment type="similarity">
    <text evidence="4">Belongs to the metallo-dependent hydrolases superfamily. Adenosine and AMP deaminases family. ADGF subfamily.</text>
</comment>
<accession>A0A1Q9CQJ7</accession>
<dbReference type="OMA" id="SMKQCIE"/>
<dbReference type="Proteomes" id="UP000186817">
    <property type="component" value="Unassembled WGS sequence"/>
</dbReference>
<dbReference type="InterPro" id="IPR006330">
    <property type="entry name" value="Ado/ade_deaminase"/>
</dbReference>
<dbReference type="UniPathway" id="UPA00606"/>
<evidence type="ECO:0000256" key="4">
    <source>
        <dbReference type="ARBA" id="ARBA00006083"/>
    </source>
</evidence>
<dbReference type="AlphaFoldDB" id="A0A1Q9CQJ7"/>
<name>A0A1Q9CQJ7_SYMMI</name>
<evidence type="ECO:0000256" key="8">
    <source>
        <dbReference type="ARBA" id="ARBA00022726"/>
    </source>
</evidence>
<evidence type="ECO:0000256" key="5">
    <source>
        <dbReference type="ARBA" id="ARBA00012784"/>
    </source>
</evidence>
<comment type="subcellular location">
    <subcellularLocation>
        <location evidence="2">Secreted</location>
    </subcellularLocation>
</comment>
<evidence type="ECO:0000256" key="7">
    <source>
        <dbReference type="ARBA" id="ARBA00022723"/>
    </source>
</evidence>
<dbReference type="EMBL" id="LSRX01000989">
    <property type="protein sequence ID" value="OLP85196.1"/>
    <property type="molecule type" value="Genomic_DNA"/>
</dbReference>
<comment type="cofactor">
    <cofactor evidence="1">
        <name>Zn(2+)</name>
        <dbReference type="ChEBI" id="CHEBI:29105"/>
    </cofactor>
</comment>
<dbReference type="GO" id="GO:0046103">
    <property type="term" value="P:inosine biosynthetic process"/>
    <property type="evidence" value="ECO:0007669"/>
    <property type="project" value="TreeGrafter"/>
</dbReference>
<dbReference type="FunFam" id="3.20.20.140:FF:000017">
    <property type="entry name" value="Adenosine deaminase 2"/>
    <property type="match status" value="1"/>
</dbReference>
<reference evidence="13 14" key="1">
    <citation type="submission" date="2016-02" db="EMBL/GenBank/DDBJ databases">
        <title>Genome analysis of coral dinoflagellate symbionts highlights evolutionary adaptations to a symbiotic lifestyle.</title>
        <authorList>
            <person name="Aranda M."/>
            <person name="Li Y."/>
            <person name="Liew Y.J."/>
            <person name="Baumgarten S."/>
            <person name="Simakov O."/>
            <person name="Wilson M."/>
            <person name="Piel J."/>
            <person name="Ashoor H."/>
            <person name="Bougouffa S."/>
            <person name="Bajic V.B."/>
            <person name="Ryu T."/>
            <person name="Ravasi T."/>
            <person name="Bayer T."/>
            <person name="Micklem G."/>
            <person name="Kim H."/>
            <person name="Bhak J."/>
            <person name="Lajeunesse T.C."/>
            <person name="Voolstra C.R."/>
        </authorList>
    </citation>
    <scope>NUCLEOTIDE SEQUENCE [LARGE SCALE GENOMIC DNA]</scope>
    <source>
        <strain evidence="13 14">CCMP2467</strain>
    </source>
</reference>
<keyword evidence="10" id="KW-0378">Hydrolase</keyword>
<dbReference type="GO" id="GO:0046872">
    <property type="term" value="F:metal ion binding"/>
    <property type="evidence" value="ECO:0007669"/>
    <property type="project" value="UniProtKB-KW"/>
</dbReference>
<dbReference type="InterPro" id="IPR032466">
    <property type="entry name" value="Metal_Hydrolase"/>
</dbReference>
<dbReference type="GO" id="GO:0004000">
    <property type="term" value="F:adenosine deaminase activity"/>
    <property type="evidence" value="ECO:0007669"/>
    <property type="project" value="TreeGrafter"/>
</dbReference>
<comment type="caution">
    <text evidence="13">The sequence shown here is derived from an EMBL/GenBank/DDBJ whole genome shotgun (WGS) entry which is preliminary data.</text>
</comment>
<dbReference type="Gene3D" id="3.20.20.140">
    <property type="entry name" value="Metal-dependent hydrolases"/>
    <property type="match status" value="1"/>
</dbReference>
<proteinExistence type="inferred from homology"/>
<dbReference type="GO" id="GO:0006166">
    <property type="term" value="P:purine ribonucleoside salvage"/>
    <property type="evidence" value="ECO:0007669"/>
    <property type="project" value="UniProtKB-KW"/>
</dbReference>
<evidence type="ECO:0000256" key="1">
    <source>
        <dbReference type="ARBA" id="ARBA00001947"/>
    </source>
</evidence>
<evidence type="ECO:0000256" key="9">
    <source>
        <dbReference type="ARBA" id="ARBA00022729"/>
    </source>
</evidence>
<feature type="domain" description="Adenosine deaminase" evidence="12">
    <location>
        <begin position="138"/>
        <end position="431"/>
    </location>
</feature>
<keyword evidence="6" id="KW-0964">Secreted</keyword>
<dbReference type="PANTHER" id="PTHR11409">
    <property type="entry name" value="ADENOSINE DEAMINASE"/>
    <property type="match status" value="1"/>
</dbReference>
<dbReference type="OrthoDB" id="409444at2759"/>
<sequence length="461" mass="51978">MRDVDDVQPMYKKERLVDRFVPATYFPKVRAHIENTTLYKVLRKMPKGGALHLHFSSATSLEWIVDKGLLLPGCHVYWPTDMGLGKSSAAPPVPKGTLAFYNASQAIPPGYLPAKKLLQNAGFKADLLKLLIIQEEDEMLTSPQIWSKFADVFVRLGNFFTNRLAVEEYLRATLQDFLADGVSHVELRIDLFHDGGLYDLDGREYQGADKIDVYTRVISEMQKSAPHLTCKMIASSVRMKAPEEMAKDLIFAFEVKKQRPDFIVGWDAPGEEDIGRPTLDYASELLQMQNLSKNYGVDLPLMLHDGESDWSTLNTVDAVLLGAKRLGHGFNLLSHPLLMEEVRKRGVAIEVCPISNQVLRYLTDLRVHPGARMIENGLPVTISSDDPGIWGARGLTHDFWEATVAWQLNTRTLKTLARNSLEFSGLTGVEKDAALRSWEQDWDHFMTAWKHLVADELPVFV</sequence>
<evidence type="ECO:0000256" key="3">
    <source>
        <dbReference type="ARBA" id="ARBA00005058"/>
    </source>
</evidence>
<comment type="catalytic activity">
    <reaction evidence="11">
        <text>adenosine + H2O + H(+) = inosine + NH4(+)</text>
        <dbReference type="Rhea" id="RHEA:24408"/>
        <dbReference type="ChEBI" id="CHEBI:15377"/>
        <dbReference type="ChEBI" id="CHEBI:15378"/>
        <dbReference type="ChEBI" id="CHEBI:16335"/>
        <dbReference type="ChEBI" id="CHEBI:17596"/>
        <dbReference type="ChEBI" id="CHEBI:28938"/>
        <dbReference type="EC" id="3.5.4.4"/>
    </reaction>
</comment>
<dbReference type="SUPFAM" id="SSF51556">
    <property type="entry name" value="Metallo-dependent hydrolases"/>
    <property type="match status" value="1"/>
</dbReference>
<dbReference type="GO" id="GO:0006154">
    <property type="term" value="P:adenosine catabolic process"/>
    <property type="evidence" value="ECO:0007669"/>
    <property type="project" value="TreeGrafter"/>
</dbReference>
<keyword evidence="8" id="KW-0660">Purine salvage</keyword>
<dbReference type="EC" id="3.5.4.4" evidence="5"/>
<evidence type="ECO:0000313" key="13">
    <source>
        <dbReference type="EMBL" id="OLP85196.1"/>
    </source>
</evidence>
<keyword evidence="9" id="KW-0732">Signal</keyword>
<evidence type="ECO:0000256" key="11">
    <source>
        <dbReference type="ARBA" id="ARBA00047764"/>
    </source>
</evidence>